<dbReference type="GO" id="GO:0033588">
    <property type="term" value="C:elongator holoenzyme complex"/>
    <property type="evidence" value="ECO:0007669"/>
    <property type="project" value="InterPro"/>
</dbReference>
<keyword evidence="3 6" id="KW-0963">Cytoplasm</keyword>
<evidence type="ECO:0000313" key="13">
    <source>
        <dbReference type="EMBL" id="KAG1371672.1"/>
    </source>
</evidence>
<evidence type="ECO:0000259" key="11">
    <source>
        <dbReference type="Pfam" id="PF23925"/>
    </source>
</evidence>
<dbReference type="Gene3D" id="2.130.10.10">
    <property type="entry name" value="YVTN repeat-like/Quinoprotein amine dehydrogenase"/>
    <property type="match status" value="1"/>
</dbReference>
<dbReference type="GO" id="GO:0005829">
    <property type="term" value="C:cytosol"/>
    <property type="evidence" value="ECO:0007669"/>
    <property type="project" value="TreeGrafter"/>
</dbReference>
<evidence type="ECO:0000259" key="9">
    <source>
        <dbReference type="Pfam" id="PF23797"/>
    </source>
</evidence>
<feature type="domain" description="ELP1 TPR" evidence="10">
    <location>
        <begin position="950"/>
        <end position="1111"/>
    </location>
</feature>
<feature type="domain" description="ELP1 first N-terminal beta-propeller" evidence="8">
    <location>
        <begin position="1"/>
        <end position="163"/>
    </location>
</feature>
<comment type="similarity">
    <text evidence="2 6">Belongs to the ELP1/IKA1 family.</text>
</comment>
<proteinExistence type="inferred from homology"/>
<dbReference type="InterPro" id="IPR015943">
    <property type="entry name" value="WD40/YVTN_repeat-like_dom_sf"/>
</dbReference>
<evidence type="ECO:0000259" key="8">
    <source>
        <dbReference type="Pfam" id="PF04762"/>
    </source>
</evidence>
<dbReference type="GO" id="GO:0002926">
    <property type="term" value="P:tRNA wobble base 5-methoxycarbonylmethyl-2-thiouridinylation"/>
    <property type="evidence" value="ECO:0007669"/>
    <property type="project" value="TreeGrafter"/>
</dbReference>
<dbReference type="UniPathway" id="UPA00988"/>
<gene>
    <name evidence="13" type="ORF">COCNU_16G007660</name>
</gene>
<evidence type="ECO:0000259" key="10">
    <source>
        <dbReference type="Pfam" id="PF23878"/>
    </source>
</evidence>
<protein>
    <recommendedName>
        <fullName evidence="5 6">Elongator complex protein 1</fullName>
    </recommendedName>
</protein>
<organism evidence="13 14">
    <name type="scientific">Cocos nucifera</name>
    <name type="common">Coconut palm</name>
    <dbReference type="NCBI Taxonomy" id="13894"/>
    <lineage>
        <taxon>Eukaryota</taxon>
        <taxon>Viridiplantae</taxon>
        <taxon>Streptophyta</taxon>
        <taxon>Embryophyta</taxon>
        <taxon>Tracheophyta</taxon>
        <taxon>Spermatophyta</taxon>
        <taxon>Magnoliopsida</taxon>
        <taxon>Liliopsida</taxon>
        <taxon>Arecaceae</taxon>
        <taxon>Arecoideae</taxon>
        <taxon>Cocoseae</taxon>
        <taxon>Attaleinae</taxon>
        <taxon>Cocos</taxon>
    </lineage>
</organism>
<comment type="caution">
    <text evidence="13">The sequence shown here is derived from an EMBL/GenBank/DDBJ whole genome shotgun (WGS) entry which is preliminary data.</text>
</comment>
<evidence type="ECO:0000313" key="14">
    <source>
        <dbReference type="Proteomes" id="UP000797356"/>
    </source>
</evidence>
<dbReference type="GO" id="GO:0005634">
    <property type="term" value="C:nucleus"/>
    <property type="evidence" value="ECO:0007669"/>
    <property type="project" value="UniProtKB-SubCell"/>
</dbReference>
<evidence type="ECO:0000256" key="6">
    <source>
        <dbReference type="PIRNR" id="PIRNR017233"/>
    </source>
</evidence>
<evidence type="ECO:0000256" key="4">
    <source>
        <dbReference type="ARBA" id="ARBA00022694"/>
    </source>
</evidence>
<dbReference type="InterPro" id="IPR056165">
    <property type="entry name" value="Beta-prop_ELP1_2nd"/>
</dbReference>
<dbReference type="InterPro" id="IPR056169">
    <property type="entry name" value="HB_ELP1"/>
</dbReference>
<dbReference type="PIRSF" id="PIRSF017233">
    <property type="entry name" value="IKAP"/>
    <property type="match status" value="1"/>
</dbReference>
<dbReference type="InterPro" id="IPR006849">
    <property type="entry name" value="Elp1"/>
</dbReference>
<evidence type="ECO:0000256" key="3">
    <source>
        <dbReference type="ARBA" id="ARBA00022490"/>
    </source>
</evidence>
<feature type="domain" description="ELP1 alpha-solenoid" evidence="11">
    <location>
        <begin position="720"/>
        <end position="941"/>
    </location>
</feature>
<dbReference type="OrthoDB" id="40048at2759"/>
<accession>A0A8K0IZ55</accession>
<dbReference type="PANTHER" id="PTHR12747:SF0">
    <property type="entry name" value="ELONGATOR COMPLEX PROTEIN 1"/>
    <property type="match status" value="1"/>
</dbReference>
<keyword evidence="4" id="KW-0819">tRNA processing</keyword>
<evidence type="ECO:0000259" key="12">
    <source>
        <dbReference type="Pfam" id="PF23936"/>
    </source>
</evidence>
<dbReference type="EMBL" id="CM017887">
    <property type="protein sequence ID" value="KAG1371672.1"/>
    <property type="molecule type" value="Genomic_DNA"/>
</dbReference>
<feature type="compositionally biased region" description="Basic residues" evidence="7">
    <location>
        <begin position="1218"/>
        <end position="1228"/>
    </location>
</feature>
<dbReference type="GO" id="GO:0000049">
    <property type="term" value="F:tRNA binding"/>
    <property type="evidence" value="ECO:0007669"/>
    <property type="project" value="TreeGrafter"/>
</dbReference>
<feature type="domain" description="ELP1 three-helical bundle" evidence="12">
    <location>
        <begin position="1123"/>
        <end position="1279"/>
    </location>
</feature>
<dbReference type="Gene3D" id="1.25.40.470">
    <property type="match status" value="1"/>
</dbReference>
<dbReference type="Pfam" id="PF23797">
    <property type="entry name" value="Beta-prop_ELP1_2nd"/>
    <property type="match status" value="1"/>
</dbReference>
<name>A0A8K0IZ55_COCNU</name>
<evidence type="ECO:0000256" key="5">
    <source>
        <dbReference type="ARBA" id="ARBA00029535"/>
    </source>
</evidence>
<dbReference type="Pfam" id="PF23925">
    <property type="entry name" value="A-sol_ELP1"/>
    <property type="match status" value="1"/>
</dbReference>
<comment type="pathway">
    <text evidence="1">tRNA modification; 5-methoxycarbonylmethyl-2-thiouridine-tRNA biosynthesis.</text>
</comment>
<reference evidence="13" key="2">
    <citation type="submission" date="2019-07" db="EMBL/GenBank/DDBJ databases">
        <authorList>
            <person name="Yang Y."/>
            <person name="Bocs S."/>
            <person name="Baudouin L."/>
        </authorList>
    </citation>
    <scope>NUCLEOTIDE SEQUENCE</scope>
    <source>
        <tissue evidence="13">Spear leaf of Hainan Tall coconut</tissue>
    </source>
</reference>
<dbReference type="Pfam" id="PF23878">
    <property type="entry name" value="TPR_ELP1"/>
    <property type="match status" value="1"/>
</dbReference>
<dbReference type="InterPro" id="IPR056166">
    <property type="entry name" value="TPR_ELP1"/>
</dbReference>
<comment type="function">
    <text evidence="6">Component of the elongator complex which is required for multiple tRNA modifications, including mcm5U (5-methoxycarbonylmethyl uridine), mcm5s2U (5-methoxycarbonylmethyl-2-thiouridine), and ncm5U (5-carbamoylmethyl uridine). The elongator complex catalyzes formation of carboxymethyluridine in the wobble base at position 34 in tRNAs.</text>
</comment>
<dbReference type="Pfam" id="PF23936">
    <property type="entry name" value="HB_ELP1"/>
    <property type="match status" value="1"/>
</dbReference>
<keyword evidence="14" id="KW-1185">Reference proteome</keyword>
<dbReference type="InterPro" id="IPR056164">
    <property type="entry name" value="Beta-prop_ELP1_1st"/>
</dbReference>
<feature type="region of interest" description="Disordered" evidence="7">
    <location>
        <begin position="1201"/>
        <end position="1232"/>
    </location>
</feature>
<evidence type="ECO:0000256" key="7">
    <source>
        <dbReference type="SAM" id="MobiDB-lite"/>
    </source>
</evidence>
<evidence type="ECO:0000256" key="2">
    <source>
        <dbReference type="ARBA" id="ARBA00006086"/>
    </source>
</evidence>
<reference evidence="13" key="1">
    <citation type="journal article" date="2017" name="Gigascience">
        <title>The genome draft of coconut (Cocos nucifera).</title>
        <authorList>
            <person name="Xiao Y."/>
            <person name="Xu P."/>
            <person name="Fan H."/>
            <person name="Baudouin L."/>
            <person name="Xia W."/>
            <person name="Bocs S."/>
            <person name="Xu J."/>
            <person name="Li Q."/>
            <person name="Guo A."/>
            <person name="Zhou L."/>
            <person name="Li J."/>
            <person name="Wu Y."/>
            <person name="Ma Z."/>
            <person name="Armero A."/>
            <person name="Issali A.E."/>
            <person name="Liu N."/>
            <person name="Peng M."/>
            <person name="Yang Y."/>
        </authorList>
    </citation>
    <scope>NUCLEOTIDE SEQUENCE</scope>
    <source>
        <tissue evidence="13">Spear leaf of Hainan Tall coconut</tissue>
    </source>
</reference>
<dbReference type="Proteomes" id="UP000797356">
    <property type="component" value="Chromosome 16"/>
</dbReference>
<feature type="domain" description="ELP1 first N-terminal beta-propeller" evidence="8">
    <location>
        <begin position="182"/>
        <end position="334"/>
    </location>
</feature>
<dbReference type="Pfam" id="PF04762">
    <property type="entry name" value="Beta-prop_ELP1_1st"/>
    <property type="match status" value="2"/>
</dbReference>
<keyword evidence="6" id="KW-0539">Nucleus</keyword>
<dbReference type="PANTHER" id="PTHR12747">
    <property type="entry name" value="ELONGATOR COMPLEX PROTEIN 1"/>
    <property type="match status" value="1"/>
</dbReference>
<sequence>MKNLKLSSQHSAQLDLQFEGETLLLSAFDVEHNRIFFASSGNAIYTLQLPLSQHLYEKGVPWSKALLSSEAEQIDLEAGDSIVAMDYLIEREALMVGTSSGCLVLFIVDSRMTDHIGRVEGGVKSIASSPDGALFTVTTGSGQLLVMTHDWEVLYETALDPQLSSNVVVDDTDGSPGNGFPSSISWRGDGKYFATLGGVHDSSSLQKLRVWERESGMLHSASDSKSFMGKSLDWMPSGAKLAAVYDRRAENKCPLIVFFEKNGLERSSFFIDEPAETTIKILKWNCNSDLLAASVTCDRYDAIKIWSFSNYHWYLKQEIRYSKKDEVKFTWDPTKPLHLICWTLSGMIISYKFVWITAVTETTIAFVIDNSNVLVTPLSLTLMPPPMSLFNLKFHTAVQDIAFLSKSSKNYMAAYLSDGSLCAVELPTMDLWDQFEGKELGIETCLSDLNLGTFMHLTWLDSHILLGVSCRQTNNCSMSLREDVLAHQQQKHANNYYLQEIELVCSEDSVPGSVCSSGWHAKISNTLSLEGPVIGIVPNPVKRSSAFVQMNGGSIFEYTSNMKTMRVSAGSHPREFDSAFGFPSSCPWMKAVVVHENGIMKSLLFGLDDNDRLHVGKRVLCNNCSSFSFYYNTCAVTEVVSHLILTTKQDLLFIISIDDILHGDLVVKFESYSSQNQGEENKEYVNIWERGAKLLGVMHGDEAAAILQTNRGNLECIYPRKLVLVSIINALVQGRFRDAMLMVRRHRIDFNVIVDYCGWKTFLKSAAEFVSQVNNLGHITDFVCSIKNENVINTLYKPYISPPTLTENPTKQSAGSQGFGTESKIFSVLLAVRRALEERIQESPARELCILTTLARSEPPALEEALNRIKVIRQLELSGVDDGRRRSYPSAEESLKHLLWLTDPEAVYEAALGLYDLNLAAIVALNSQKDPKEFLPFLKGLENLSPSVLRYTIDLRLHRYESALKHIVSAGDAYYEDCMNLLKNNPELFPLGLQLFTDHIKRRQVQEAWGDHLHAEKCFEDAAVAYLCCSSYQKALRAYRACGDWRDLFTVAGLLKLGKEEIHHLANELCEEFQALGNPAEAAKIALEYCSDVARGVSYFIMAREWEEALRIAYMNGREDLISDVKDAALECATTLISEYKEGTEKVGKYLARYLAVRQRRIVLAARIQSEDRLVNDADYDTVSETSRSFSDMSAYTRRTAKDSVASISPSTASKSRDMRRQRHKGGKIRAGSPGEEMALVEHLKGMSLTAGAQRELKSLLKALVMLGKEEIAQQMQYVGENFQLTQQAAAKLAEDTMTNETVDENAHTLEHYIKKLRAPLHLQALCWQSKVLLSPLQGHRNIGG</sequence>
<comment type="subcellular location">
    <subcellularLocation>
        <location evidence="6">Cytoplasm</location>
    </subcellularLocation>
    <subcellularLocation>
        <location evidence="6">Nucleus</location>
    </subcellularLocation>
</comment>
<dbReference type="InterPro" id="IPR056167">
    <property type="entry name" value="A-sol_ELP1"/>
</dbReference>
<evidence type="ECO:0000256" key="1">
    <source>
        <dbReference type="ARBA" id="ARBA00005043"/>
    </source>
</evidence>
<dbReference type="SUPFAM" id="SSF69322">
    <property type="entry name" value="Tricorn protease domain 2"/>
    <property type="match status" value="1"/>
</dbReference>
<feature type="domain" description="ELP1 N-terminal second beta-propeller" evidence="9">
    <location>
        <begin position="367"/>
        <end position="694"/>
    </location>
</feature>